<evidence type="ECO:0000313" key="3">
    <source>
        <dbReference type="Proteomes" id="UP000664073"/>
    </source>
</evidence>
<keyword evidence="1" id="KW-0732">Signal</keyword>
<comment type="caution">
    <text evidence="2">The sequence shown here is derived from an EMBL/GenBank/DDBJ whole genome shotgun (WGS) entry which is preliminary data.</text>
</comment>
<feature type="signal peptide" evidence="1">
    <location>
        <begin position="1"/>
        <end position="26"/>
    </location>
</feature>
<gene>
    <name evidence="2" type="ORF">J2D77_16315</name>
</gene>
<feature type="chain" id="PRO_5037991953" evidence="1">
    <location>
        <begin position="27"/>
        <end position="179"/>
    </location>
</feature>
<sequence length="179" mass="20264">MREGRKKRLLFYVFLLGVTNSTPSNAKGFDLPAMVQDVIPEGCTHYAHNPSGRQAYRMGSLPENKGRIWIIPCTVRLSETTQVVIRAMPSSPVELLTFRQWDHGVWNTSPYLFNVTYDDQSGVLTSLHRDDSLGDCGTWTVWQASGADFIMQRLDAKTECDGREGPYRTLYLYPGNRPS</sequence>
<dbReference type="EMBL" id="JAFVMH010000015">
    <property type="protein sequence ID" value="MBO1326709.1"/>
    <property type="molecule type" value="Genomic_DNA"/>
</dbReference>
<evidence type="ECO:0000256" key="1">
    <source>
        <dbReference type="SAM" id="SignalP"/>
    </source>
</evidence>
<dbReference type="InterPro" id="IPR009560">
    <property type="entry name" value="DUF1176"/>
</dbReference>
<dbReference type="Pfam" id="PF06674">
    <property type="entry name" value="DUF1176"/>
    <property type="match status" value="1"/>
</dbReference>
<proteinExistence type="predicted"/>
<dbReference type="RefSeq" id="WP_078527125.1">
    <property type="nucleotide sequence ID" value="NZ_JAIEUM010000015.1"/>
</dbReference>
<accession>A0A939KRB9</accession>
<reference evidence="2" key="1">
    <citation type="submission" date="2021-03" db="EMBL/GenBank/DDBJ databases">
        <title>The complete genome sequence of Acetobacter sp. TBRC 12339.</title>
        <authorList>
            <person name="Charoenyingcharoen P."/>
            <person name="Yukphan P."/>
        </authorList>
    </citation>
    <scope>NUCLEOTIDE SEQUENCE</scope>
    <source>
        <strain evidence="2">TBRC 12339</strain>
    </source>
</reference>
<organism evidence="2 3">
    <name type="scientific">Acetobacter garciniae</name>
    <dbReference type="NCBI Taxonomy" id="2817435"/>
    <lineage>
        <taxon>Bacteria</taxon>
        <taxon>Pseudomonadati</taxon>
        <taxon>Pseudomonadota</taxon>
        <taxon>Alphaproteobacteria</taxon>
        <taxon>Acetobacterales</taxon>
        <taxon>Acetobacteraceae</taxon>
        <taxon>Acetobacter</taxon>
    </lineage>
</organism>
<dbReference type="AlphaFoldDB" id="A0A939KRB9"/>
<evidence type="ECO:0000313" key="2">
    <source>
        <dbReference type="EMBL" id="MBO1326709.1"/>
    </source>
</evidence>
<name>A0A939KRB9_9PROT</name>
<protein>
    <submittedName>
        <fullName evidence="2">DUF1176 domain-containing protein</fullName>
    </submittedName>
</protein>
<keyword evidence="3" id="KW-1185">Reference proteome</keyword>
<dbReference type="Proteomes" id="UP000664073">
    <property type="component" value="Unassembled WGS sequence"/>
</dbReference>